<dbReference type="EMBL" id="CAXAMN010024217">
    <property type="protein sequence ID" value="CAK9084665.1"/>
    <property type="molecule type" value="Genomic_DNA"/>
</dbReference>
<proteinExistence type="predicted"/>
<dbReference type="Proteomes" id="UP001642484">
    <property type="component" value="Unassembled WGS sequence"/>
</dbReference>
<dbReference type="Gene3D" id="3.40.50.150">
    <property type="entry name" value="Vaccinia Virus protein VP39"/>
    <property type="match status" value="1"/>
</dbReference>
<evidence type="ECO:0000313" key="2">
    <source>
        <dbReference type="Proteomes" id="UP001642484"/>
    </source>
</evidence>
<sequence>MDIATPRADIAPVDVDVDEGGSKRRRVACAVDQEGAVGDGRPLNVHGIDGSTFQLLAVDGTTVAWTDQISFNGAGLKPRTLVKHEFHFAQGGHGMQFQNLIVTGVKGQAKSLGVQIGWRIYMIDGILMDSGTQAWQKLQDAQWQWRTVSVVFFTDYRAIRMEEKIKEEEEERREVERLAKLPFTSTNDEKHLEQLKQEFIFQGYIERVEEPFRGACVVCVVLSCSFRNEPPGGAEPGLLSLTREYNVQRPAAPINVVSGCTGISAESFVFEALNLNYNILSASDPDLKCHKFLLANLAHGKPTHWFKNLEDQMKNRPCCDHRYAQQCQASPVQPDLGICGTPCHPYSTQRANRFAAGSVDEHKEFNVAMEQFLKWFERFEPKALVFEQVMGFQMPFIAGGSETPLSRFKSLLQRCDFNCGGYYLVTKQLDMKIWYQISRPRLFLVFLRKDAYSKDDAKRFSELCEDVFMLAFKGHKFIGNMWLA</sequence>
<name>A0ABP0Q9V3_9DINO</name>
<protein>
    <submittedName>
        <fullName evidence="1">Uncharacterized protein</fullName>
    </submittedName>
</protein>
<reference evidence="1 2" key="1">
    <citation type="submission" date="2024-02" db="EMBL/GenBank/DDBJ databases">
        <authorList>
            <person name="Chen Y."/>
            <person name="Shah S."/>
            <person name="Dougan E. K."/>
            <person name="Thang M."/>
            <person name="Chan C."/>
        </authorList>
    </citation>
    <scope>NUCLEOTIDE SEQUENCE [LARGE SCALE GENOMIC DNA]</scope>
</reference>
<dbReference type="InterPro" id="IPR029063">
    <property type="entry name" value="SAM-dependent_MTases_sf"/>
</dbReference>
<gene>
    <name evidence="1" type="ORF">CCMP2556_LOCUS41156</name>
</gene>
<comment type="caution">
    <text evidence="1">The sequence shown here is derived from an EMBL/GenBank/DDBJ whole genome shotgun (WGS) entry which is preliminary data.</text>
</comment>
<evidence type="ECO:0000313" key="1">
    <source>
        <dbReference type="EMBL" id="CAK9084665.1"/>
    </source>
</evidence>
<keyword evidence="2" id="KW-1185">Reference proteome</keyword>
<dbReference type="SUPFAM" id="SSF53335">
    <property type="entry name" value="S-adenosyl-L-methionine-dependent methyltransferases"/>
    <property type="match status" value="1"/>
</dbReference>
<accession>A0ABP0Q9V3</accession>
<organism evidence="1 2">
    <name type="scientific">Durusdinium trenchii</name>
    <dbReference type="NCBI Taxonomy" id="1381693"/>
    <lineage>
        <taxon>Eukaryota</taxon>
        <taxon>Sar</taxon>
        <taxon>Alveolata</taxon>
        <taxon>Dinophyceae</taxon>
        <taxon>Suessiales</taxon>
        <taxon>Symbiodiniaceae</taxon>
        <taxon>Durusdinium</taxon>
    </lineage>
</organism>